<protein>
    <submittedName>
        <fullName evidence="1">Uncharacterized protein</fullName>
    </submittedName>
</protein>
<accession>A0AA37HIX4</accession>
<dbReference type="Proteomes" id="UP001055286">
    <property type="component" value="Unassembled WGS sequence"/>
</dbReference>
<comment type="caution">
    <text evidence="1">The sequence shown here is derived from an EMBL/GenBank/DDBJ whole genome shotgun (WGS) entry which is preliminary data.</text>
</comment>
<name>A0AA37HIX4_9HYPH</name>
<gene>
    <name evidence="1" type="ORF">MPEAHAMD_6842</name>
</gene>
<dbReference type="AlphaFoldDB" id="A0AA37HIX4"/>
<keyword evidence="2" id="KW-1185">Reference proteome</keyword>
<sequence>MAPRKVRHENINLTLPKGAKARMDAVLQQGECRLNMIRAAIDKEVAHREKAAPNPTEPKRDG</sequence>
<reference evidence="1" key="1">
    <citation type="journal article" date="2016" name="Front. Microbiol.">
        <title>Genome Sequence of the Piezophilic, Mesophilic Sulfate-Reducing Bacterium Desulfovibrio indicus J2T.</title>
        <authorList>
            <person name="Cao J."/>
            <person name="Maignien L."/>
            <person name="Shao Z."/>
            <person name="Alain K."/>
            <person name="Jebbar M."/>
        </authorList>
    </citation>
    <scope>NUCLEOTIDE SEQUENCE</scope>
    <source>
        <strain evidence="1">JCM 32048</strain>
    </source>
</reference>
<reference evidence="1" key="2">
    <citation type="submission" date="2021-08" db="EMBL/GenBank/DDBJ databases">
        <authorList>
            <person name="Tani A."/>
            <person name="Ola A."/>
            <person name="Ogura Y."/>
            <person name="Katsura K."/>
            <person name="Hayashi T."/>
        </authorList>
    </citation>
    <scope>NUCLEOTIDE SEQUENCE</scope>
    <source>
        <strain evidence="1">JCM 32048</strain>
    </source>
</reference>
<organism evidence="1 2">
    <name type="scientific">Methylobacterium frigidaeris</name>
    <dbReference type="NCBI Taxonomy" id="2038277"/>
    <lineage>
        <taxon>Bacteria</taxon>
        <taxon>Pseudomonadati</taxon>
        <taxon>Pseudomonadota</taxon>
        <taxon>Alphaproteobacteria</taxon>
        <taxon>Hyphomicrobiales</taxon>
        <taxon>Methylobacteriaceae</taxon>
        <taxon>Methylobacterium</taxon>
    </lineage>
</organism>
<proteinExistence type="predicted"/>
<evidence type="ECO:0000313" key="1">
    <source>
        <dbReference type="EMBL" id="GJD66644.1"/>
    </source>
</evidence>
<evidence type="ECO:0000313" key="2">
    <source>
        <dbReference type="Proteomes" id="UP001055286"/>
    </source>
</evidence>
<dbReference type="EMBL" id="BPQJ01000073">
    <property type="protein sequence ID" value="GJD66644.1"/>
    <property type="molecule type" value="Genomic_DNA"/>
</dbReference>